<accession>A0A2A2FDK4</accession>
<sequence>MEVLVPFSTDRPKSRLSAVLAPDERAAFALAALRDVLDAIDEAGGEPRVLATGTVDADLPCPVTVDDRPLTEAVNGALDARLKGGGADGDAAERVAVVMADLALATPDALRELFAAGREADLALAPGRGGGTNAFVASHPEFRVDYHGASYLDHRRIAAEIGAGVAVVDSHRLATDIDEPADLAELLIHAEANAADGGSDGGEKRASRWLRDAGFALDTTDGRVGVERE</sequence>
<keyword evidence="1 5" id="KW-0808">Transferase</keyword>
<name>A0A2A2FDK4_9EURY</name>
<comment type="similarity">
    <text evidence="5">Belongs to the CofC family.</text>
</comment>
<keyword evidence="7" id="KW-1185">Reference proteome</keyword>
<dbReference type="Gene3D" id="3.90.550.10">
    <property type="entry name" value="Spore Coat Polysaccharide Biosynthesis Protein SpsA, Chain A"/>
    <property type="match status" value="1"/>
</dbReference>
<dbReference type="PANTHER" id="PTHR40392">
    <property type="entry name" value="2-PHOSPHO-L-LACTATE GUANYLYLTRANSFERASE"/>
    <property type="match status" value="1"/>
</dbReference>
<evidence type="ECO:0000256" key="3">
    <source>
        <dbReference type="ARBA" id="ARBA00022741"/>
    </source>
</evidence>
<protein>
    <recommendedName>
        <fullName evidence="5">2-phospho-L-lactate guanylyltransferase</fullName>
        <shortName evidence="5">LP guanylyltransferase</shortName>
        <ecNumber evidence="5">2.7.7.68</ecNumber>
    </recommendedName>
</protein>
<dbReference type="RefSeq" id="WP_095637888.1">
    <property type="nucleotide sequence ID" value="NZ_NSKC01000009.1"/>
</dbReference>
<dbReference type="UniPathway" id="UPA00071"/>
<keyword evidence="4 5" id="KW-0342">GTP-binding</keyword>
<dbReference type="HAMAP" id="MF_02114">
    <property type="entry name" value="CofC"/>
    <property type="match status" value="1"/>
</dbReference>
<evidence type="ECO:0000313" key="7">
    <source>
        <dbReference type="Proteomes" id="UP000218083"/>
    </source>
</evidence>
<evidence type="ECO:0000313" key="6">
    <source>
        <dbReference type="EMBL" id="PAU82747.1"/>
    </source>
</evidence>
<dbReference type="GO" id="GO:0005525">
    <property type="term" value="F:GTP binding"/>
    <property type="evidence" value="ECO:0007669"/>
    <property type="project" value="UniProtKB-KW"/>
</dbReference>
<evidence type="ECO:0000256" key="2">
    <source>
        <dbReference type="ARBA" id="ARBA00022695"/>
    </source>
</evidence>
<dbReference type="AlphaFoldDB" id="A0A2A2FDK4"/>
<comment type="catalytic activity">
    <reaction evidence="5">
        <text>(2S)-2-phospholactate + GTP + H(+) = (2S)-lactyl-2-diphospho-5'-guanosine + diphosphate</text>
        <dbReference type="Rhea" id="RHEA:63424"/>
        <dbReference type="ChEBI" id="CHEBI:15378"/>
        <dbReference type="ChEBI" id="CHEBI:33019"/>
        <dbReference type="ChEBI" id="CHEBI:37565"/>
        <dbReference type="ChEBI" id="CHEBI:59435"/>
        <dbReference type="ChEBI" id="CHEBI:59906"/>
        <dbReference type="EC" id="2.7.7.68"/>
    </reaction>
</comment>
<dbReference type="InterPro" id="IPR002835">
    <property type="entry name" value="CofC"/>
</dbReference>
<dbReference type="NCBIfam" id="TIGR03552">
    <property type="entry name" value="F420_cofC"/>
    <property type="match status" value="1"/>
</dbReference>
<keyword evidence="3 5" id="KW-0547">Nucleotide-binding</keyword>
<evidence type="ECO:0000256" key="5">
    <source>
        <dbReference type="HAMAP-Rule" id="MF_02114"/>
    </source>
</evidence>
<dbReference type="GO" id="GO:0043814">
    <property type="term" value="F:phospholactate guanylyltransferase activity"/>
    <property type="evidence" value="ECO:0007669"/>
    <property type="project" value="UniProtKB-EC"/>
</dbReference>
<dbReference type="GO" id="GO:0052645">
    <property type="term" value="P:F420-0 metabolic process"/>
    <property type="evidence" value="ECO:0007669"/>
    <property type="project" value="UniProtKB-UniRule"/>
</dbReference>
<dbReference type="Proteomes" id="UP000218083">
    <property type="component" value="Unassembled WGS sequence"/>
</dbReference>
<proteinExistence type="inferred from homology"/>
<gene>
    <name evidence="5 6" type="primary">cofC</name>
    <name evidence="6" type="ORF">CK500_14220</name>
</gene>
<comment type="function">
    <text evidence="5">Guanylyltransferase that catalyzes the activation of (2S)-2-phospholactate (2-PL) as (2S)-lactyl-2-diphospho-5'-guanosine, via the condensation of 2-PL with GTP. It is involved in the biosynthesis of coenzyme F420, a hydride carrier cofactor.</text>
</comment>
<comment type="pathway">
    <text evidence="5">Cofactor biosynthesis; coenzyme F420 biosynthesis.</text>
</comment>
<comment type="caution">
    <text evidence="6">The sequence shown here is derived from an EMBL/GenBank/DDBJ whole genome shotgun (WGS) entry which is preliminary data.</text>
</comment>
<dbReference type="OrthoDB" id="11179at2157"/>
<comment type="subunit">
    <text evidence="5">Homodimer.</text>
</comment>
<evidence type="ECO:0000256" key="1">
    <source>
        <dbReference type="ARBA" id="ARBA00022679"/>
    </source>
</evidence>
<keyword evidence="2 5" id="KW-0548">Nucleotidyltransferase</keyword>
<dbReference type="EC" id="2.7.7.68" evidence="5"/>
<dbReference type="PANTHER" id="PTHR40392:SF1">
    <property type="entry name" value="2-PHOSPHO-L-LACTATE GUANYLYLTRANSFERASE"/>
    <property type="match status" value="1"/>
</dbReference>
<evidence type="ECO:0000256" key="4">
    <source>
        <dbReference type="ARBA" id="ARBA00023134"/>
    </source>
</evidence>
<dbReference type="InterPro" id="IPR029044">
    <property type="entry name" value="Nucleotide-diphossugar_trans"/>
</dbReference>
<dbReference type="Gene3D" id="6.10.140.50">
    <property type="match status" value="1"/>
</dbReference>
<organism evidence="6 7">
    <name type="scientific">Halorubrum salipaludis</name>
    <dbReference type="NCBI Taxonomy" id="2032630"/>
    <lineage>
        <taxon>Archaea</taxon>
        <taxon>Methanobacteriati</taxon>
        <taxon>Methanobacteriota</taxon>
        <taxon>Stenosarchaea group</taxon>
        <taxon>Halobacteria</taxon>
        <taxon>Halobacteriales</taxon>
        <taxon>Haloferacaceae</taxon>
        <taxon>Halorubrum</taxon>
    </lineage>
</organism>
<reference evidence="6 7" key="1">
    <citation type="submission" date="2017-08" db="EMBL/GenBank/DDBJ databases">
        <title>The strain WRN001 was isolated from Binhai saline alkaline soil, Tianjin, China.</title>
        <authorList>
            <person name="Liu D."/>
            <person name="Zhang G."/>
        </authorList>
    </citation>
    <scope>NUCLEOTIDE SEQUENCE [LARGE SCALE GENOMIC DNA]</scope>
    <source>
        <strain evidence="6 7">WN019</strain>
    </source>
</reference>
<dbReference type="EMBL" id="NSKC01000009">
    <property type="protein sequence ID" value="PAU82747.1"/>
    <property type="molecule type" value="Genomic_DNA"/>
</dbReference>
<dbReference type="SUPFAM" id="SSF53448">
    <property type="entry name" value="Nucleotide-diphospho-sugar transferases"/>
    <property type="match status" value="1"/>
</dbReference>
<dbReference type="Pfam" id="PF01983">
    <property type="entry name" value="CofC"/>
    <property type="match status" value="1"/>
</dbReference>